<protein>
    <submittedName>
        <fullName evidence="1">Uncharacterized protein</fullName>
    </submittedName>
</protein>
<reference evidence="1" key="1">
    <citation type="submission" date="2019-08" db="EMBL/GenBank/DDBJ databases">
        <authorList>
            <person name="Kucharzyk K."/>
            <person name="Murdoch R.W."/>
            <person name="Higgins S."/>
            <person name="Loffler F."/>
        </authorList>
    </citation>
    <scope>NUCLEOTIDE SEQUENCE</scope>
</reference>
<dbReference type="AlphaFoldDB" id="A0A645HYH8"/>
<organism evidence="1">
    <name type="scientific">bioreactor metagenome</name>
    <dbReference type="NCBI Taxonomy" id="1076179"/>
    <lineage>
        <taxon>unclassified sequences</taxon>
        <taxon>metagenomes</taxon>
        <taxon>ecological metagenomes</taxon>
    </lineage>
</organism>
<dbReference type="EMBL" id="VSSQ01102963">
    <property type="protein sequence ID" value="MPN44101.1"/>
    <property type="molecule type" value="Genomic_DNA"/>
</dbReference>
<sequence length="117" mass="12108">MRRLGGMQPLDQRIEIGAGGDVGIVALCIVPHALLAAGDGEQLAVPGFIPVPVDSEFGKGGVEGGAMAVALSFGKRAIDIEDQGLDSMHAPTLAFGRLPGQSGFLKSPVRHRLVSYC</sequence>
<evidence type="ECO:0000313" key="1">
    <source>
        <dbReference type="EMBL" id="MPN44101.1"/>
    </source>
</evidence>
<name>A0A645HYH8_9ZZZZ</name>
<comment type="caution">
    <text evidence="1">The sequence shown here is derived from an EMBL/GenBank/DDBJ whole genome shotgun (WGS) entry which is preliminary data.</text>
</comment>
<accession>A0A645HYH8</accession>
<gene>
    <name evidence="1" type="ORF">SDC9_191662</name>
</gene>
<proteinExistence type="predicted"/>